<reference evidence="2 3" key="1">
    <citation type="submission" date="2024-04" db="EMBL/GenBank/DDBJ databases">
        <title>Phyllosticta paracitricarpa is synonymous to the EU quarantine fungus P. citricarpa based on phylogenomic analyses.</title>
        <authorList>
            <consortium name="Lawrence Berkeley National Laboratory"/>
            <person name="Van Ingen-Buijs V.A."/>
            <person name="Van Westerhoven A.C."/>
            <person name="Haridas S."/>
            <person name="Skiadas P."/>
            <person name="Martin F."/>
            <person name="Groenewald J.Z."/>
            <person name="Crous P.W."/>
            <person name="Seidl M.F."/>
        </authorList>
    </citation>
    <scope>NUCLEOTIDE SEQUENCE [LARGE SCALE GENOMIC DNA]</scope>
    <source>
        <strain evidence="2 3">CBS 123374</strain>
    </source>
</reference>
<feature type="signal peptide" evidence="1">
    <location>
        <begin position="1"/>
        <end position="17"/>
    </location>
</feature>
<evidence type="ECO:0000256" key="1">
    <source>
        <dbReference type="SAM" id="SignalP"/>
    </source>
</evidence>
<comment type="caution">
    <text evidence="2">The sequence shown here is derived from an EMBL/GenBank/DDBJ whole genome shotgun (WGS) entry which is preliminary data.</text>
</comment>
<evidence type="ECO:0000313" key="3">
    <source>
        <dbReference type="Proteomes" id="UP001492380"/>
    </source>
</evidence>
<proteinExistence type="predicted"/>
<evidence type="ECO:0000313" key="2">
    <source>
        <dbReference type="EMBL" id="KAK8230436.1"/>
    </source>
</evidence>
<sequence length="111" mass="12385">MDFVVCFLFFFSGFCGGKFDDSSNSALAVHMRTHHSGDIPLAAPVCFPVSPFPFSSFEHFSALFDFSSGSARHPVPLDHTPIFPPYLPTNHPTYLHFCASKAPPLFRRLTF</sequence>
<feature type="chain" id="PRO_5046223556" description="C2H2-type domain-containing protein" evidence="1">
    <location>
        <begin position="18"/>
        <end position="111"/>
    </location>
</feature>
<gene>
    <name evidence="2" type="ORF">HDK90DRAFT_321681</name>
</gene>
<organism evidence="2 3">
    <name type="scientific">Phyllosticta capitalensis</name>
    <dbReference type="NCBI Taxonomy" id="121624"/>
    <lineage>
        <taxon>Eukaryota</taxon>
        <taxon>Fungi</taxon>
        <taxon>Dikarya</taxon>
        <taxon>Ascomycota</taxon>
        <taxon>Pezizomycotina</taxon>
        <taxon>Dothideomycetes</taxon>
        <taxon>Dothideomycetes incertae sedis</taxon>
        <taxon>Botryosphaeriales</taxon>
        <taxon>Phyllostictaceae</taxon>
        <taxon>Phyllosticta</taxon>
    </lineage>
</organism>
<dbReference type="EMBL" id="JBBWRZ010000008">
    <property type="protein sequence ID" value="KAK8230436.1"/>
    <property type="molecule type" value="Genomic_DNA"/>
</dbReference>
<protein>
    <recommendedName>
        <fullName evidence="4">C2H2-type domain-containing protein</fullName>
    </recommendedName>
</protein>
<keyword evidence="3" id="KW-1185">Reference proteome</keyword>
<accession>A0ABR1YIA0</accession>
<name>A0ABR1YIA0_9PEZI</name>
<dbReference type="Proteomes" id="UP001492380">
    <property type="component" value="Unassembled WGS sequence"/>
</dbReference>
<keyword evidence="1" id="KW-0732">Signal</keyword>
<evidence type="ECO:0008006" key="4">
    <source>
        <dbReference type="Google" id="ProtNLM"/>
    </source>
</evidence>